<dbReference type="PANTHER" id="PTHR33833:SF3">
    <property type="entry name" value="YCF49-LIKE PROTEIN"/>
    <property type="match status" value="1"/>
</dbReference>
<reference evidence="2" key="1">
    <citation type="journal article" date="2018" name="Adv. Bot. Res.">
        <title>Chapter Four - Comparative Plastid Genomics of Glaucophytes species.</title>
        <authorList>
            <person name="Reyes-Prieto A."/>
            <person name="Russell S."/>
            <person name="Figueroa-Martinez F."/>
            <person name="Jackson C."/>
        </authorList>
    </citation>
    <scope>NUCLEOTIDE SEQUENCE</scope>
    <source>
        <strain evidence="2">NIES-764</strain>
    </source>
</reference>
<keyword evidence="1" id="KW-0812">Transmembrane</keyword>
<gene>
    <name evidence="2" type="primary">ycf49</name>
</gene>
<keyword evidence="2" id="KW-0934">Plastid</keyword>
<keyword evidence="1" id="KW-0472">Membrane</keyword>
<geneLocation type="plastid" evidence="2"/>
<name>A0A2Z4HG36_9EUKA</name>
<dbReference type="PANTHER" id="PTHR33833">
    <property type="entry name" value="NUCLEOLAR-LIKE PROTEIN-RELATED"/>
    <property type="match status" value="1"/>
</dbReference>
<accession>A0A2Z4HG36</accession>
<dbReference type="InterPro" id="IPR019634">
    <property type="entry name" value="Uncharacterised_Ycf49"/>
</dbReference>
<evidence type="ECO:0000256" key="1">
    <source>
        <dbReference type="SAM" id="Phobius"/>
    </source>
</evidence>
<proteinExistence type="predicted"/>
<keyword evidence="1" id="KW-1133">Transmembrane helix</keyword>
<feature type="transmembrane region" description="Helical" evidence="1">
    <location>
        <begin position="67"/>
        <end position="92"/>
    </location>
</feature>
<protein>
    <recommendedName>
        <fullName evidence="3">Ycf49</fullName>
    </recommendedName>
</protein>
<dbReference type="GeneID" id="37543655"/>
<organism evidence="2">
    <name type="scientific">Cyanophora sudae</name>
    <dbReference type="NCBI Taxonomy" id="1522369"/>
    <lineage>
        <taxon>Eukaryota</taxon>
        <taxon>Glaucocystophyceae</taxon>
        <taxon>Cyanophorales</taxon>
        <taxon>Cyanophoraceae</taxon>
        <taxon>Cyanophora</taxon>
    </lineage>
</organism>
<evidence type="ECO:0000313" key="2">
    <source>
        <dbReference type="EMBL" id="AWW13708.1"/>
    </source>
</evidence>
<dbReference type="Pfam" id="PF10693">
    <property type="entry name" value="DUF2499"/>
    <property type="match status" value="1"/>
</dbReference>
<evidence type="ECO:0008006" key="3">
    <source>
        <dbReference type="Google" id="ProtNLM"/>
    </source>
</evidence>
<feature type="transmembrane region" description="Helical" evidence="1">
    <location>
        <begin position="6"/>
        <end position="29"/>
    </location>
</feature>
<sequence length="103" mass="12298">MNALSYLTWIVHLTSVFEWLNIISIFILYSKFEKIPFLKKFIFSLIPSFCSALCICTLHFFNNRESYYLLINFQSFLTLISNFILYISILIYKNNINEKSTTR</sequence>
<dbReference type="AlphaFoldDB" id="A0A2Z4HG36"/>
<dbReference type="RefSeq" id="YP_009504557.1">
    <property type="nucleotide sequence ID" value="NC_038215.1"/>
</dbReference>
<feature type="transmembrane region" description="Helical" evidence="1">
    <location>
        <begin position="41"/>
        <end position="61"/>
    </location>
</feature>
<dbReference type="EMBL" id="MG601102">
    <property type="protein sequence ID" value="AWW13708.1"/>
    <property type="molecule type" value="Genomic_DNA"/>
</dbReference>